<feature type="coiled-coil region" evidence="1">
    <location>
        <begin position="142"/>
        <end position="169"/>
    </location>
</feature>
<dbReference type="OrthoDB" id="7457at10239"/>
<evidence type="ECO:0000256" key="1">
    <source>
        <dbReference type="SAM" id="Coils"/>
    </source>
</evidence>
<dbReference type="GeneID" id="14011218"/>
<sequence length="429" mass="48540">MDEFFEKVSALVVPERLSELSELKRAFRGNKSQRKVDNALRFAAGRTAHVVIELERAKEQLEQLTAEKIKVDSALDEAKASASVYKQRVDELESELEAIRKQNAEDAPRRVHKGPEQPGQVQLLRLQIAELTRRYGESVEREAEARVKSEDFERRIKELDAAARTASKEHAAALDASKDQLRETLRLLNTAGSKRHMDFLPIVRGRSYKEVTLNAYLQFIRPNEQLYREKCGTYLTQGTANQMYDNACVGAMALLPSDWTSAYFVDPLAPYSMVHHYPEFLHYRVVLCNSAGLFAELLTVVQLNTVAQEQHKKLSLAEFKSLANSCQEPVRQFKAAIEIHANAFKVYMDMFVEYVRSERAATEPSNLRAAQYGPLENRFKARLRADNIEEDRSATATKRRRMKVDDLLAFYGAAPAAPVPSTSAALPAM</sequence>
<name>K7PC75_9VIRU</name>
<dbReference type="Proteomes" id="UP000118426">
    <property type="component" value="Segment"/>
</dbReference>
<keyword evidence="1" id="KW-0175">Coiled coil</keyword>
<protein>
    <submittedName>
        <fullName evidence="2">Protein ORF70</fullName>
    </submittedName>
</protein>
<accession>K7PC75</accession>
<dbReference type="EMBL" id="JQ815363">
    <property type="protein sequence ID" value="AFJ20367.1"/>
    <property type="molecule type" value="Genomic_DNA"/>
</dbReference>
<dbReference type="RefSeq" id="YP_007003733.1">
    <property type="nucleotide sequence ID" value="NC_019491.1"/>
</dbReference>
<evidence type="ECO:0000313" key="2">
    <source>
        <dbReference type="EMBL" id="AFJ20367.1"/>
    </source>
</evidence>
<proteinExistence type="predicted"/>
<dbReference type="KEGG" id="vg:14011218"/>
<organism evidence="2 3">
    <name type="scientific">Cyprinid herpesvirus 1</name>
    <dbReference type="NCBI Taxonomy" id="317858"/>
    <lineage>
        <taxon>Viruses</taxon>
        <taxon>Duplodnaviria</taxon>
        <taxon>Heunggongvirae</taxon>
        <taxon>Peploviricota</taxon>
        <taxon>Herviviricetes</taxon>
        <taxon>Herpesvirales</taxon>
        <taxon>Alloherpesviridae</taxon>
        <taxon>Cyvirus</taxon>
        <taxon>Cyvirus cyprinidallo1</taxon>
    </lineage>
</organism>
<feature type="coiled-coil region" evidence="1">
    <location>
        <begin position="47"/>
        <end position="102"/>
    </location>
</feature>
<keyword evidence="3" id="KW-1185">Reference proteome</keyword>
<gene>
    <name evidence="2" type="ORF">CyHV1_ORF70</name>
</gene>
<reference evidence="2 3" key="1">
    <citation type="journal article" date="2013" name="J. Virol.">
        <title>Comparative genomics of carp herpesviruses.</title>
        <authorList>
            <person name="Davison A.J."/>
            <person name="Kurobe T."/>
            <person name="Gatherer D."/>
            <person name="Cunningham C."/>
            <person name="Korf I."/>
            <person name="Fukuda H."/>
            <person name="Hedrick R.P."/>
            <person name="Waltzek T.B."/>
        </authorList>
    </citation>
    <scope>NUCLEOTIDE SEQUENCE [LARGE SCALE GENOMIC DNA]</scope>
    <source>
        <strain evidence="2">NG-J1</strain>
    </source>
</reference>
<evidence type="ECO:0000313" key="3">
    <source>
        <dbReference type="Proteomes" id="UP000118426"/>
    </source>
</evidence>